<organism evidence="1">
    <name type="scientific">Tunturiibacter empetritectus</name>
    <dbReference type="NCBI Taxonomy" id="3069691"/>
    <lineage>
        <taxon>Bacteria</taxon>
        <taxon>Pseudomonadati</taxon>
        <taxon>Acidobacteriota</taxon>
        <taxon>Terriglobia</taxon>
        <taxon>Terriglobales</taxon>
        <taxon>Acidobacteriaceae</taxon>
        <taxon>Tunturiibacter</taxon>
    </lineage>
</organism>
<dbReference type="InterPro" id="IPR008651">
    <property type="entry name" value="Uncharacterised_HicB"/>
</dbReference>
<dbReference type="EMBL" id="CP132932">
    <property type="protein sequence ID" value="XCB26513.1"/>
    <property type="molecule type" value="Genomic_DNA"/>
</dbReference>
<accession>A0AAU7ZDW0</accession>
<reference evidence="1" key="1">
    <citation type="submission" date="2023-08" db="EMBL/GenBank/DDBJ databases">
        <authorList>
            <person name="Messyasz A."/>
            <person name="Mannisto M.K."/>
            <person name="Kerkhof L.J."/>
            <person name="Haggblom M."/>
        </authorList>
    </citation>
    <scope>NUCLEOTIDE SEQUENCE</scope>
    <source>
        <strain evidence="1">M8UP23</strain>
    </source>
</reference>
<name>A0AAU7ZDW0_9BACT</name>
<dbReference type="KEGG" id="temp:RBB75_19125"/>
<dbReference type="Pfam" id="PF05534">
    <property type="entry name" value="HicB"/>
    <property type="match status" value="1"/>
</dbReference>
<reference evidence="1" key="2">
    <citation type="journal article" date="2024" name="Environ. Microbiol.">
        <title>Genome analysis and description of Tunturibacter gen. nov. expands the diversity of Terriglobia in tundra soils.</title>
        <authorList>
            <person name="Messyasz A."/>
            <person name="Mannisto M.K."/>
            <person name="Kerkhof L.J."/>
            <person name="Haggblom M.M."/>
        </authorList>
    </citation>
    <scope>NUCLEOTIDE SEQUENCE</scope>
    <source>
        <strain evidence="1">M8UP23</strain>
    </source>
</reference>
<evidence type="ECO:0000313" key="1">
    <source>
        <dbReference type="EMBL" id="XCB26513.1"/>
    </source>
</evidence>
<proteinExistence type="predicted"/>
<dbReference type="RefSeq" id="WP_353069007.1">
    <property type="nucleotide sequence ID" value="NZ_CP132932.1"/>
</dbReference>
<gene>
    <name evidence="1" type="ORF">RBB75_19125</name>
</gene>
<sequence>MTQEYKRHQSFPLRLSPSIRQQANDLAHVEGISLNHFISLAIAEKIVRMEQTTLLKEQVTPKKVVTLRTDFRSDKLA</sequence>
<protein>
    <submittedName>
        <fullName evidence="1">Toxin-antitoxin system HicB family antitoxin</fullName>
    </submittedName>
</protein>
<dbReference type="AlphaFoldDB" id="A0AAU7ZDW0"/>